<reference evidence="1 2" key="1">
    <citation type="submission" date="2013-05" db="EMBL/GenBank/DDBJ databases">
        <title>Genome sequence of Streptomyces sparsogenes DSM 40356.</title>
        <authorList>
            <person name="Coyne S."/>
            <person name="Seebeck F.P."/>
        </authorList>
    </citation>
    <scope>NUCLEOTIDE SEQUENCE [LARGE SCALE GENOMIC DNA]</scope>
    <source>
        <strain evidence="1 2">DSM 40356</strain>
    </source>
</reference>
<name>A0A1R1SAI1_9ACTN</name>
<gene>
    <name evidence="1" type="ORF">SPAR_31776</name>
</gene>
<evidence type="ECO:0000313" key="1">
    <source>
        <dbReference type="EMBL" id="OMI35345.1"/>
    </source>
</evidence>
<dbReference type="Proteomes" id="UP000186168">
    <property type="component" value="Unassembled WGS sequence"/>
</dbReference>
<organism evidence="1 2">
    <name type="scientific">Streptomyces sparsogenes DSM 40356</name>
    <dbReference type="NCBI Taxonomy" id="1331668"/>
    <lineage>
        <taxon>Bacteria</taxon>
        <taxon>Bacillati</taxon>
        <taxon>Actinomycetota</taxon>
        <taxon>Actinomycetes</taxon>
        <taxon>Kitasatosporales</taxon>
        <taxon>Streptomycetaceae</taxon>
        <taxon>Streptomyces</taxon>
    </lineage>
</organism>
<protein>
    <submittedName>
        <fullName evidence="1">Uncharacterized protein</fullName>
    </submittedName>
</protein>
<dbReference type="RefSeq" id="WP_076971616.1">
    <property type="nucleotide sequence ID" value="NZ_ASQP01000399.1"/>
</dbReference>
<comment type="caution">
    <text evidence="1">The sequence shown here is derived from an EMBL/GenBank/DDBJ whole genome shotgun (WGS) entry which is preliminary data.</text>
</comment>
<evidence type="ECO:0000313" key="2">
    <source>
        <dbReference type="Proteomes" id="UP000186168"/>
    </source>
</evidence>
<keyword evidence="2" id="KW-1185">Reference proteome</keyword>
<sequence length="158" mass="17004">MFERVSAEEAERQEALASRVRNELAAAGLPVLTPGLDGVLASGAEVEVDDGADAAGGVYVGWLISPRLRECTRRAFRLRLLDDPLLRHSSEIAAAMVQAMTAILTSAGFAVEDAHDEYRSHQLRVTDGPAQAVPMWVLRDEEVTTSSWQAASPSESAD</sequence>
<dbReference type="EMBL" id="ASQP01000399">
    <property type="protein sequence ID" value="OMI35345.1"/>
    <property type="molecule type" value="Genomic_DNA"/>
</dbReference>
<accession>A0A1R1SAI1</accession>
<dbReference type="AlphaFoldDB" id="A0A1R1SAI1"/>
<proteinExistence type="predicted"/>